<proteinExistence type="predicted"/>
<reference evidence="3" key="1">
    <citation type="submission" date="2022-01" db="EMBL/GenBank/DDBJ databases">
        <authorList>
            <person name="King R."/>
        </authorList>
    </citation>
    <scope>NUCLEOTIDE SEQUENCE</scope>
</reference>
<dbReference type="Proteomes" id="UP001153636">
    <property type="component" value="Chromosome 12"/>
</dbReference>
<dbReference type="InterPro" id="IPR044822">
    <property type="entry name" value="Myb_DNA-bind_4"/>
</dbReference>
<name>A0A9P0CI34_9CUCU</name>
<protein>
    <recommendedName>
        <fullName evidence="2">Myb/SANT-like DNA-binding domain-containing protein</fullName>
    </recommendedName>
</protein>
<sequence>MEHFAVFVNDILVHIIEHASVVFKLNTDDDYLMNYVIEGIINKKRVFMHLPCEDLETIDIRRSLLDQNELFRTPNESKDNFTVWKSKGKNSEEDKQAVEILLVERLRLAHKFDDKKTVKIQLWKEIAQELEKHKFNVTGEQCRQKFSNIQKSYINYVRQINSTGSGKIDPPENYDLIHAILGGKDKILLNDVIDTMDVLSPTNLNSASSAQELETYPSSSNRASCSQVLEPPSSSNRASCSQVLEPPSSSNRASCSQVVETPSSSKWTSNMPKNNLQNLKAKKKSVNTEKITKASILEEIRRQTKKQDDFNERIMKVLENQSEQRERLINLFEKMVDSEETRKYRKRSYSSDSE</sequence>
<dbReference type="Pfam" id="PF13837">
    <property type="entry name" value="Myb_DNA-bind_4"/>
    <property type="match status" value="1"/>
</dbReference>
<dbReference type="EMBL" id="OV651824">
    <property type="protein sequence ID" value="CAH1101791.1"/>
    <property type="molecule type" value="Genomic_DNA"/>
</dbReference>
<feature type="domain" description="Myb/SANT-like DNA-binding" evidence="2">
    <location>
        <begin position="101"/>
        <end position="165"/>
    </location>
</feature>
<dbReference type="OrthoDB" id="6610952at2759"/>
<dbReference type="AlphaFoldDB" id="A0A9P0CI34"/>
<gene>
    <name evidence="3" type="ORF">PSYICH_LOCUS3480</name>
</gene>
<evidence type="ECO:0000313" key="4">
    <source>
        <dbReference type="Proteomes" id="UP001153636"/>
    </source>
</evidence>
<evidence type="ECO:0000256" key="1">
    <source>
        <dbReference type="SAM" id="MobiDB-lite"/>
    </source>
</evidence>
<keyword evidence="4" id="KW-1185">Reference proteome</keyword>
<evidence type="ECO:0000259" key="2">
    <source>
        <dbReference type="Pfam" id="PF13837"/>
    </source>
</evidence>
<dbReference type="Gene3D" id="1.10.10.60">
    <property type="entry name" value="Homeodomain-like"/>
    <property type="match status" value="1"/>
</dbReference>
<accession>A0A9P0CI34</accession>
<evidence type="ECO:0000313" key="3">
    <source>
        <dbReference type="EMBL" id="CAH1101791.1"/>
    </source>
</evidence>
<organism evidence="3 4">
    <name type="scientific">Psylliodes chrysocephalus</name>
    <dbReference type="NCBI Taxonomy" id="3402493"/>
    <lineage>
        <taxon>Eukaryota</taxon>
        <taxon>Metazoa</taxon>
        <taxon>Ecdysozoa</taxon>
        <taxon>Arthropoda</taxon>
        <taxon>Hexapoda</taxon>
        <taxon>Insecta</taxon>
        <taxon>Pterygota</taxon>
        <taxon>Neoptera</taxon>
        <taxon>Endopterygota</taxon>
        <taxon>Coleoptera</taxon>
        <taxon>Polyphaga</taxon>
        <taxon>Cucujiformia</taxon>
        <taxon>Chrysomeloidea</taxon>
        <taxon>Chrysomelidae</taxon>
        <taxon>Galerucinae</taxon>
        <taxon>Alticini</taxon>
        <taxon>Psylliodes</taxon>
    </lineage>
</organism>
<feature type="region of interest" description="Disordered" evidence="1">
    <location>
        <begin position="210"/>
        <end position="255"/>
    </location>
</feature>